<dbReference type="Proteomes" id="UP000483004">
    <property type="component" value="Unassembled WGS sequence"/>
</dbReference>
<dbReference type="PANTHER" id="PTHR42659">
    <property type="entry name" value="XANTHINE DEHYDROGENASE SUBUNIT C-RELATED"/>
    <property type="match status" value="1"/>
</dbReference>
<dbReference type="Gene3D" id="3.30.465.10">
    <property type="match status" value="1"/>
</dbReference>
<gene>
    <name evidence="5" type="ORF">F9B16_16395</name>
</gene>
<dbReference type="GO" id="GO:0071949">
    <property type="term" value="F:FAD binding"/>
    <property type="evidence" value="ECO:0007669"/>
    <property type="project" value="InterPro"/>
</dbReference>
<dbReference type="PANTHER" id="PTHR42659:SF2">
    <property type="entry name" value="XANTHINE DEHYDROGENASE SUBUNIT C-RELATED"/>
    <property type="match status" value="1"/>
</dbReference>
<dbReference type="PROSITE" id="PS51387">
    <property type="entry name" value="FAD_PCMH"/>
    <property type="match status" value="1"/>
</dbReference>
<dbReference type="SUPFAM" id="SSF56176">
    <property type="entry name" value="FAD-binding/transporter-associated domain-like"/>
    <property type="match status" value="1"/>
</dbReference>
<reference evidence="5 6" key="1">
    <citation type="submission" date="2019-09" db="EMBL/GenBank/DDBJ databases">
        <title>Actinomadura physcomitrii sp. nov., a novel actinomycete isolated from moss [Physcomitrium sphaericum (Ludw) Fuernr].</title>
        <authorList>
            <person name="Liu C."/>
            <person name="Zhuang X."/>
        </authorList>
    </citation>
    <scope>NUCLEOTIDE SEQUENCE [LARGE SCALE GENOMIC DNA]</scope>
    <source>
        <strain evidence="5 6">CYP1-1B</strain>
    </source>
</reference>
<proteinExistence type="predicted"/>
<dbReference type="InterPro" id="IPR002346">
    <property type="entry name" value="Mopterin_DH_FAD-bd"/>
</dbReference>
<evidence type="ECO:0000256" key="1">
    <source>
        <dbReference type="ARBA" id="ARBA00022630"/>
    </source>
</evidence>
<dbReference type="Gene3D" id="3.30.390.50">
    <property type="entry name" value="CO dehydrogenase flavoprotein, C-terminal domain"/>
    <property type="match status" value="1"/>
</dbReference>
<dbReference type="InterPro" id="IPR016167">
    <property type="entry name" value="FAD-bd_PCMH_sub1"/>
</dbReference>
<keyword evidence="6" id="KW-1185">Reference proteome</keyword>
<dbReference type="OrthoDB" id="9793944at2"/>
<organism evidence="5 6">
    <name type="scientific">Actinomadura montaniterrae</name>
    <dbReference type="NCBI Taxonomy" id="1803903"/>
    <lineage>
        <taxon>Bacteria</taxon>
        <taxon>Bacillati</taxon>
        <taxon>Actinomycetota</taxon>
        <taxon>Actinomycetes</taxon>
        <taxon>Streptosporangiales</taxon>
        <taxon>Thermomonosporaceae</taxon>
        <taxon>Actinomadura</taxon>
    </lineage>
</organism>
<evidence type="ECO:0000313" key="5">
    <source>
        <dbReference type="EMBL" id="KAB2381302.1"/>
    </source>
</evidence>
<keyword evidence="3" id="KW-0560">Oxidoreductase</keyword>
<dbReference type="InterPro" id="IPR036318">
    <property type="entry name" value="FAD-bd_PCMH-like_sf"/>
</dbReference>
<dbReference type="SUPFAM" id="SSF55447">
    <property type="entry name" value="CO dehydrogenase flavoprotein C-terminal domain-like"/>
    <property type="match status" value="1"/>
</dbReference>
<dbReference type="InterPro" id="IPR005107">
    <property type="entry name" value="CO_DH_flav_C"/>
</dbReference>
<evidence type="ECO:0000313" key="6">
    <source>
        <dbReference type="Proteomes" id="UP000483004"/>
    </source>
</evidence>
<dbReference type="Pfam" id="PF00941">
    <property type="entry name" value="FAD_binding_5"/>
    <property type="match status" value="1"/>
</dbReference>
<dbReference type="InterPro" id="IPR036683">
    <property type="entry name" value="CO_DH_flav_C_dom_sf"/>
</dbReference>
<dbReference type="SMART" id="SM01092">
    <property type="entry name" value="CO_deh_flav_C"/>
    <property type="match status" value="1"/>
</dbReference>
<protein>
    <submittedName>
        <fullName evidence="5">Xanthine dehydrogenase family protein subunit M</fullName>
    </submittedName>
</protein>
<dbReference type="InterPro" id="IPR016169">
    <property type="entry name" value="FAD-bd_PCMH_sub2"/>
</dbReference>
<dbReference type="EMBL" id="WBMR01000039">
    <property type="protein sequence ID" value="KAB2381302.1"/>
    <property type="molecule type" value="Genomic_DNA"/>
</dbReference>
<keyword evidence="2" id="KW-0274">FAD</keyword>
<dbReference type="AlphaFoldDB" id="A0A6L3VWW9"/>
<accession>A0A6L3VWW9</accession>
<dbReference type="FunFam" id="3.30.465.10:FF:000017">
    <property type="entry name" value="Xanthine dehydrogenase, FAD binding subunit"/>
    <property type="match status" value="1"/>
</dbReference>
<dbReference type="GO" id="GO:0016491">
    <property type="term" value="F:oxidoreductase activity"/>
    <property type="evidence" value="ECO:0007669"/>
    <property type="project" value="UniProtKB-KW"/>
</dbReference>
<name>A0A6L3VWW9_9ACTN</name>
<dbReference type="Pfam" id="PF03450">
    <property type="entry name" value="CO_deh_flav_C"/>
    <property type="match status" value="1"/>
</dbReference>
<dbReference type="Gene3D" id="3.30.43.10">
    <property type="entry name" value="Uridine Diphospho-n-acetylenolpyruvylglucosamine Reductase, domain 2"/>
    <property type="match status" value="1"/>
</dbReference>
<evidence type="ECO:0000256" key="2">
    <source>
        <dbReference type="ARBA" id="ARBA00022827"/>
    </source>
</evidence>
<keyword evidence="1" id="KW-0285">Flavoprotein</keyword>
<sequence length="307" mass="31569">MKPPSFEYHVPGDVDEAVGLLAELGEDAKAIAGGQSLVPMLALRLANPEHLVDLRRLDGLRGVEERGGTVRIGAGTTQAAVARSAGVARSVPLMARATPLIGHFQIRNRGTVGGSLAHADAAAEYPAVVLALDAELQAVSPRGTRTIPAAGFFTGLWSTALDEDELLTAIDFPVRRGRSGFAIEEFARRGGDFAIAGAAVALELDDAGRVARCGIGLFGLGSTPLRAPAAEAAATGAALADIDPDELGRTAIGELDAVPADLHASADHRAHVGAVVVARAWRRAAEEAGRRAAEEAGHRAAEEAANG</sequence>
<evidence type="ECO:0000256" key="3">
    <source>
        <dbReference type="ARBA" id="ARBA00023002"/>
    </source>
</evidence>
<comment type="caution">
    <text evidence="5">The sequence shown here is derived from an EMBL/GenBank/DDBJ whole genome shotgun (WGS) entry which is preliminary data.</text>
</comment>
<dbReference type="InterPro" id="IPR016166">
    <property type="entry name" value="FAD-bd_PCMH"/>
</dbReference>
<evidence type="ECO:0000259" key="4">
    <source>
        <dbReference type="PROSITE" id="PS51387"/>
    </source>
</evidence>
<feature type="domain" description="FAD-binding PCMH-type" evidence="4">
    <location>
        <begin position="1"/>
        <end position="177"/>
    </location>
</feature>
<dbReference type="InterPro" id="IPR051312">
    <property type="entry name" value="Diverse_Substr_Oxidored"/>
</dbReference>
<dbReference type="RefSeq" id="WP_151540943.1">
    <property type="nucleotide sequence ID" value="NZ_WBMR01000039.1"/>
</dbReference>